<dbReference type="Proteomes" id="UP000230518">
    <property type="component" value="Unassembled WGS sequence"/>
</dbReference>
<sequence>MSKISTDLQKFMSKVKDAEKGHEMDLASGEDLSMAVMNLIAIEEHMFFNANKTGKTKYFELLNEAREMRKVLMKMLIPDYEGEVWCTSKHLLAASMRVMEVGTKYQTKGDTKTAYDLFKKSYDLFNLFWTINLGLNSNSSPLSKGETAVGREGFNPKEAPLELKKTDILGKLSGAIDKILDCCRE</sequence>
<name>A0A2M7XND2_9BACT</name>
<evidence type="ECO:0000313" key="1">
    <source>
        <dbReference type="EMBL" id="PJA51049.1"/>
    </source>
</evidence>
<organism evidence="1 2">
    <name type="scientific">Candidatus Shapirobacteria bacterium CG_4_9_14_3_um_filter_36_12</name>
    <dbReference type="NCBI Taxonomy" id="1974877"/>
    <lineage>
        <taxon>Bacteria</taxon>
        <taxon>Candidatus Shapironibacteriota</taxon>
    </lineage>
</organism>
<comment type="caution">
    <text evidence="1">The sequence shown here is derived from an EMBL/GenBank/DDBJ whole genome shotgun (WGS) entry which is preliminary data.</text>
</comment>
<gene>
    <name evidence="1" type="ORF">CO168_01880</name>
</gene>
<proteinExistence type="predicted"/>
<evidence type="ECO:0000313" key="2">
    <source>
        <dbReference type="Proteomes" id="UP000230518"/>
    </source>
</evidence>
<protein>
    <submittedName>
        <fullName evidence="1">Uncharacterized protein</fullName>
    </submittedName>
</protein>
<reference evidence="2" key="1">
    <citation type="submission" date="2017-09" db="EMBL/GenBank/DDBJ databases">
        <title>Depth-based differentiation of microbial function through sediment-hosted aquifers and enrichment of novel symbionts in the deep terrestrial subsurface.</title>
        <authorList>
            <person name="Probst A.J."/>
            <person name="Ladd B."/>
            <person name="Jarett J.K."/>
            <person name="Geller-Mcgrath D.E."/>
            <person name="Sieber C.M.K."/>
            <person name="Emerson J.B."/>
            <person name="Anantharaman K."/>
            <person name="Thomas B.C."/>
            <person name="Malmstrom R."/>
            <person name="Stieglmeier M."/>
            <person name="Klingl A."/>
            <person name="Woyke T."/>
            <person name="Ryan C.M."/>
            <person name="Banfield J.F."/>
        </authorList>
    </citation>
    <scope>NUCLEOTIDE SEQUENCE [LARGE SCALE GENOMIC DNA]</scope>
</reference>
<dbReference type="AlphaFoldDB" id="A0A2M7XND2"/>
<accession>A0A2M7XND2</accession>
<dbReference type="EMBL" id="PFWO01000033">
    <property type="protein sequence ID" value="PJA51049.1"/>
    <property type="molecule type" value="Genomic_DNA"/>
</dbReference>